<dbReference type="InterPro" id="IPR051598">
    <property type="entry name" value="TSUP/Inactive_protease-like"/>
</dbReference>
<accession>A0A8J6PHM2</accession>
<dbReference type="Pfam" id="PF01925">
    <property type="entry name" value="TauE"/>
    <property type="match status" value="1"/>
</dbReference>
<evidence type="ECO:0000256" key="1">
    <source>
        <dbReference type="ARBA" id="ARBA00004141"/>
    </source>
</evidence>
<reference evidence="6" key="1">
    <citation type="submission" date="2020-09" db="EMBL/GenBank/DDBJ databases">
        <title>Taishania pollutisoli gen. nov., sp. nov., Isolated from Tetrabromobisphenol A-Contaminated Soil.</title>
        <authorList>
            <person name="Chen Q."/>
        </authorList>
    </citation>
    <scope>NUCLEOTIDE SEQUENCE</scope>
    <source>
        <strain evidence="6">CZZ-1</strain>
    </source>
</reference>
<dbReference type="PANTHER" id="PTHR43701:SF2">
    <property type="entry name" value="MEMBRANE TRANSPORTER PROTEIN YJNA-RELATED"/>
    <property type="match status" value="1"/>
</dbReference>
<feature type="transmembrane region" description="Helical" evidence="5">
    <location>
        <begin position="106"/>
        <end position="125"/>
    </location>
</feature>
<feature type="transmembrane region" description="Helical" evidence="5">
    <location>
        <begin position="7"/>
        <end position="34"/>
    </location>
</feature>
<name>A0A8J6PHM2_9FLAO</name>
<feature type="transmembrane region" description="Helical" evidence="5">
    <location>
        <begin position="242"/>
        <end position="261"/>
    </location>
</feature>
<protein>
    <recommendedName>
        <fullName evidence="5">Probable membrane transporter protein</fullName>
    </recommendedName>
</protein>
<feature type="transmembrane region" description="Helical" evidence="5">
    <location>
        <begin position="210"/>
        <end position="230"/>
    </location>
</feature>
<dbReference type="RefSeq" id="WP_216713270.1">
    <property type="nucleotide sequence ID" value="NZ_JACVEL010000001.1"/>
</dbReference>
<comment type="caution">
    <text evidence="6">The sequence shown here is derived from an EMBL/GenBank/DDBJ whole genome shotgun (WGS) entry which is preliminary data.</text>
</comment>
<dbReference type="GO" id="GO:0005886">
    <property type="term" value="C:plasma membrane"/>
    <property type="evidence" value="ECO:0007669"/>
    <property type="project" value="UniProtKB-SubCell"/>
</dbReference>
<evidence type="ECO:0000256" key="5">
    <source>
        <dbReference type="RuleBase" id="RU363041"/>
    </source>
</evidence>
<keyword evidence="7" id="KW-1185">Reference proteome</keyword>
<evidence type="ECO:0000256" key="2">
    <source>
        <dbReference type="ARBA" id="ARBA00022692"/>
    </source>
</evidence>
<evidence type="ECO:0000256" key="3">
    <source>
        <dbReference type="ARBA" id="ARBA00022989"/>
    </source>
</evidence>
<keyword evidence="5" id="KW-1003">Cell membrane</keyword>
<proteinExistence type="inferred from homology"/>
<organism evidence="6 7">
    <name type="scientific">Taishania pollutisoli</name>
    <dbReference type="NCBI Taxonomy" id="2766479"/>
    <lineage>
        <taxon>Bacteria</taxon>
        <taxon>Pseudomonadati</taxon>
        <taxon>Bacteroidota</taxon>
        <taxon>Flavobacteriia</taxon>
        <taxon>Flavobacteriales</taxon>
        <taxon>Crocinitomicaceae</taxon>
        <taxon>Taishania</taxon>
    </lineage>
</organism>
<keyword evidence="2 5" id="KW-0812">Transmembrane</keyword>
<sequence>MDIAGYFASIFIGIFLGLIGGGGSILTVPVLVYLFRIDAVMATTYSLFIVAVTSMVGSRTYLKRGFVNKQTVLSFGLPSIVVILLTRKFVLPAIPENIVTIGTLTVTKSVLLLLLFALLMIAAAYRMISKKNKGDVSSAENKRSTLILQGILVGFVTGLVGAGGGFLIIPALVNIVKLPMKTAVGTSLVIIAVNSLSGFLFSLDGSPIDWQFLLTIALFAVGGIFIGTTLSKRMDGAQLKPVFGWFVLIMGMYIILKELLLK</sequence>
<evidence type="ECO:0000256" key="4">
    <source>
        <dbReference type="ARBA" id="ARBA00023136"/>
    </source>
</evidence>
<dbReference type="EMBL" id="JACVEL010000001">
    <property type="protein sequence ID" value="MBC9811070.1"/>
    <property type="molecule type" value="Genomic_DNA"/>
</dbReference>
<evidence type="ECO:0000313" key="6">
    <source>
        <dbReference type="EMBL" id="MBC9811070.1"/>
    </source>
</evidence>
<comment type="subcellular location">
    <subcellularLocation>
        <location evidence="5">Cell membrane</location>
        <topology evidence="5">Multi-pass membrane protein</topology>
    </subcellularLocation>
    <subcellularLocation>
        <location evidence="1">Membrane</location>
        <topology evidence="1">Multi-pass membrane protein</topology>
    </subcellularLocation>
</comment>
<comment type="similarity">
    <text evidence="5">Belongs to the 4-toluene sulfonate uptake permease (TSUP) (TC 2.A.102) family.</text>
</comment>
<dbReference type="InterPro" id="IPR002781">
    <property type="entry name" value="TM_pro_TauE-like"/>
</dbReference>
<feature type="transmembrane region" description="Helical" evidence="5">
    <location>
        <begin position="74"/>
        <end position="94"/>
    </location>
</feature>
<keyword evidence="3 5" id="KW-1133">Transmembrane helix</keyword>
<feature type="transmembrane region" description="Helical" evidence="5">
    <location>
        <begin position="146"/>
        <end position="172"/>
    </location>
</feature>
<feature type="transmembrane region" description="Helical" evidence="5">
    <location>
        <begin position="184"/>
        <end position="203"/>
    </location>
</feature>
<feature type="transmembrane region" description="Helical" evidence="5">
    <location>
        <begin position="40"/>
        <end position="62"/>
    </location>
</feature>
<gene>
    <name evidence="6" type="ORF">H9Y05_01145</name>
</gene>
<keyword evidence="4 5" id="KW-0472">Membrane</keyword>
<dbReference type="PANTHER" id="PTHR43701">
    <property type="entry name" value="MEMBRANE TRANSPORTER PROTEIN MJ0441-RELATED"/>
    <property type="match status" value="1"/>
</dbReference>
<evidence type="ECO:0000313" key="7">
    <source>
        <dbReference type="Proteomes" id="UP000652681"/>
    </source>
</evidence>
<dbReference type="AlphaFoldDB" id="A0A8J6PHM2"/>
<dbReference type="Proteomes" id="UP000652681">
    <property type="component" value="Unassembled WGS sequence"/>
</dbReference>